<dbReference type="AlphaFoldDB" id="A0A495A6K1"/>
<dbReference type="PANTHER" id="PTHR21666">
    <property type="entry name" value="PEPTIDASE-RELATED"/>
    <property type="match status" value="1"/>
</dbReference>
<dbReference type="Gene3D" id="2.70.70.10">
    <property type="entry name" value="Glucose Permease (Domain IIA)"/>
    <property type="match status" value="1"/>
</dbReference>
<name>A0A495A6K1_9MICC</name>
<evidence type="ECO:0000313" key="5">
    <source>
        <dbReference type="Proteomes" id="UP000249516"/>
    </source>
</evidence>
<evidence type="ECO:0000259" key="3">
    <source>
        <dbReference type="Pfam" id="PF01551"/>
    </source>
</evidence>
<sequence>MTRSRARSSTARKPSMALVAFASFSVLMAGSVGLSNGTETAPWQPAMAHDPQGPQRPAPSGHGTAADDAARPARPSLFASTPDHAAIESAKDASLVTLGRTASRADGDPGGHGAAGHGVSGHGTGGPGTSGSTVSPVTTAEHAPPIFKGELPVNTLIAPAQPVIVLKGGEFGWRTAPDTGQHELHNGTDISAPEGSPVVAALDGTVTAIFWDVWGGNRVEVSHANGMKTTYNHMSKVMVKVGDSLKASEQLGAVGHTGMRVTGPHLHFETWVKGQVVDAQSFDWKSGEDVIPASRPAYSVEDKAGTQQPPLAPGAKPGTDLGPAPAKAPERARDEIVALSRQTAPAKDTSKAGKASTGKTAERKGQASASGKDAKGSPSPSAGTKRPGGSAGKPVAGTPGKSTDKKRNTGSGNAGGGKGTPGTGSGTPGGPKGKPVTTPTTPPVKVPVTQPNPTPSKPAPGMPGPDKPVPTKPAPTKPAPTKPTPPVIDPVTAPITDLTTMTQLQQRTRATVGAHLSLKPEVQGKAYVKGSPLNMELQALVTRSAALKLSPTDPFIAQLTKAQQAVGAASAKSGDAKLAANANATAQLQELQRLVLAAPAVPGPAVPGPAVPGK</sequence>
<dbReference type="InterPro" id="IPR016047">
    <property type="entry name" value="M23ase_b-sheet_dom"/>
</dbReference>
<feature type="domain" description="M23ase beta-sheet core" evidence="3">
    <location>
        <begin position="184"/>
        <end position="278"/>
    </location>
</feature>
<dbReference type="EMBL" id="PNJG02000002">
    <property type="protein sequence ID" value="RKQ35344.1"/>
    <property type="molecule type" value="Genomic_DNA"/>
</dbReference>
<dbReference type="InterPro" id="IPR050570">
    <property type="entry name" value="Cell_wall_metabolism_enzyme"/>
</dbReference>
<feature type="compositionally biased region" description="Pro residues" evidence="1">
    <location>
        <begin position="440"/>
        <end position="488"/>
    </location>
</feature>
<dbReference type="CDD" id="cd12797">
    <property type="entry name" value="M23_peptidase"/>
    <property type="match status" value="1"/>
</dbReference>
<dbReference type="Pfam" id="PF01551">
    <property type="entry name" value="Peptidase_M23"/>
    <property type="match status" value="1"/>
</dbReference>
<comment type="caution">
    <text evidence="4">The sequence shown here is derived from an EMBL/GenBank/DDBJ whole genome shotgun (WGS) entry which is preliminary data.</text>
</comment>
<dbReference type="RefSeq" id="WP_121031334.1">
    <property type="nucleotide sequence ID" value="NZ_PNJG02000002.1"/>
</dbReference>
<gene>
    <name evidence="4" type="ORF">C1C97_008965</name>
</gene>
<feature type="compositionally biased region" description="Gly residues" evidence="1">
    <location>
        <begin position="412"/>
        <end position="432"/>
    </location>
</feature>
<feature type="region of interest" description="Disordered" evidence="1">
    <location>
        <begin position="101"/>
        <end position="139"/>
    </location>
</feature>
<keyword evidence="2" id="KW-0732">Signal</keyword>
<keyword evidence="5" id="KW-1185">Reference proteome</keyword>
<feature type="compositionally biased region" description="Low complexity" evidence="1">
    <location>
        <begin position="130"/>
        <end position="139"/>
    </location>
</feature>
<dbReference type="GO" id="GO:0004222">
    <property type="term" value="F:metalloendopeptidase activity"/>
    <property type="evidence" value="ECO:0007669"/>
    <property type="project" value="TreeGrafter"/>
</dbReference>
<accession>A0A495A6K1</accession>
<dbReference type="PANTHER" id="PTHR21666:SF270">
    <property type="entry name" value="MUREIN HYDROLASE ACTIVATOR ENVC"/>
    <property type="match status" value="1"/>
</dbReference>
<evidence type="ECO:0000313" key="4">
    <source>
        <dbReference type="EMBL" id="RKQ35344.1"/>
    </source>
</evidence>
<dbReference type="Proteomes" id="UP000249516">
    <property type="component" value="Unassembled WGS sequence"/>
</dbReference>
<feature type="compositionally biased region" description="Gly residues" evidence="1">
    <location>
        <begin position="110"/>
        <end position="129"/>
    </location>
</feature>
<feature type="signal peptide" evidence="2">
    <location>
        <begin position="1"/>
        <end position="29"/>
    </location>
</feature>
<dbReference type="SUPFAM" id="SSF51261">
    <property type="entry name" value="Duplicated hybrid motif"/>
    <property type="match status" value="1"/>
</dbReference>
<organism evidence="4 5">
    <name type="scientific">Kocuria tytonis</name>
    <dbReference type="NCBI Taxonomy" id="2054280"/>
    <lineage>
        <taxon>Bacteria</taxon>
        <taxon>Bacillati</taxon>
        <taxon>Actinomycetota</taxon>
        <taxon>Actinomycetes</taxon>
        <taxon>Micrococcales</taxon>
        <taxon>Micrococcaceae</taxon>
        <taxon>Kocuria</taxon>
    </lineage>
</organism>
<reference evidence="4 5" key="1">
    <citation type="submission" date="2018-10" db="EMBL/GenBank/DDBJ databases">
        <title>Kocuria tytouropygialis sp. nov., isolated from the uropygial gland of an American barn owl (Tyto furcata).</title>
        <authorList>
            <person name="Braun M.S."/>
            <person name="Wang E."/>
            <person name="Zimmermann S."/>
            <person name="Wagner H."/>
            <person name="Wink M."/>
        </authorList>
    </citation>
    <scope>NUCLEOTIDE SEQUENCE [LARGE SCALE GENOMIC DNA]</scope>
    <source>
        <strain evidence="4 5">442</strain>
    </source>
</reference>
<feature type="chain" id="PRO_5038568097" evidence="2">
    <location>
        <begin position="30"/>
        <end position="614"/>
    </location>
</feature>
<feature type="region of interest" description="Disordered" evidence="1">
    <location>
        <begin position="300"/>
        <end position="492"/>
    </location>
</feature>
<protein>
    <submittedName>
        <fullName evidence="4">M23 family metallopeptidase</fullName>
    </submittedName>
</protein>
<evidence type="ECO:0000256" key="1">
    <source>
        <dbReference type="SAM" id="MobiDB-lite"/>
    </source>
</evidence>
<feature type="region of interest" description="Disordered" evidence="1">
    <location>
        <begin position="36"/>
        <end position="77"/>
    </location>
</feature>
<proteinExistence type="predicted"/>
<dbReference type="OrthoDB" id="1099523at2"/>
<dbReference type="InterPro" id="IPR011055">
    <property type="entry name" value="Dup_hybrid_motif"/>
</dbReference>
<evidence type="ECO:0000256" key="2">
    <source>
        <dbReference type="SAM" id="SignalP"/>
    </source>
</evidence>